<keyword evidence="11" id="KW-1133">Transmembrane helix</keyword>
<dbReference type="RefSeq" id="WP_073595369.1">
    <property type="nucleotide sequence ID" value="NZ_MRCE01000022.1"/>
</dbReference>
<evidence type="ECO:0000256" key="17">
    <source>
        <dbReference type="ARBA" id="ARBA00064436"/>
    </source>
</evidence>
<dbReference type="InterPro" id="IPR001054">
    <property type="entry name" value="A/G_cyclase"/>
</dbReference>
<dbReference type="SMART" id="SM00091">
    <property type="entry name" value="PAS"/>
    <property type="match status" value="2"/>
</dbReference>
<dbReference type="PROSITE" id="PS00452">
    <property type="entry name" value="GUANYLATE_CYCLASE_1"/>
    <property type="match status" value="1"/>
</dbReference>
<evidence type="ECO:0000256" key="18">
    <source>
        <dbReference type="RuleBase" id="RU000405"/>
    </source>
</evidence>
<keyword evidence="12" id="KW-0115">cAMP biosynthesis</keyword>
<keyword evidence="8" id="KW-0547">Nucleotide-binding</keyword>
<evidence type="ECO:0000259" key="20">
    <source>
        <dbReference type="PROSITE" id="PS50125"/>
    </source>
</evidence>
<dbReference type="SMART" id="SM00065">
    <property type="entry name" value="GAF"/>
    <property type="match status" value="1"/>
</dbReference>
<evidence type="ECO:0000256" key="15">
    <source>
        <dbReference type="ARBA" id="ARBA00032597"/>
    </source>
</evidence>
<dbReference type="Gene3D" id="3.30.70.1230">
    <property type="entry name" value="Nucleotide cyclase"/>
    <property type="match status" value="1"/>
</dbReference>
<evidence type="ECO:0000256" key="10">
    <source>
        <dbReference type="ARBA" id="ARBA00022842"/>
    </source>
</evidence>
<dbReference type="InterPro" id="IPR003018">
    <property type="entry name" value="GAF"/>
</dbReference>
<name>A0A1U7IEP1_9CYAN</name>
<dbReference type="PANTHER" id="PTHR45627:SF12">
    <property type="entry name" value="ADENYLATE CYCLASE TYPE 2"/>
    <property type="match status" value="1"/>
</dbReference>
<dbReference type="GO" id="GO:0005886">
    <property type="term" value="C:plasma membrane"/>
    <property type="evidence" value="ECO:0007669"/>
    <property type="project" value="TreeGrafter"/>
</dbReference>
<evidence type="ECO:0000256" key="3">
    <source>
        <dbReference type="ARBA" id="ARBA00004141"/>
    </source>
</evidence>
<keyword evidence="10" id="KW-0460">Magnesium</keyword>
<dbReference type="SUPFAM" id="SSF55781">
    <property type="entry name" value="GAF domain-like"/>
    <property type="match status" value="1"/>
</dbReference>
<keyword evidence="7" id="KW-0479">Metal-binding</keyword>
<keyword evidence="9" id="KW-0067">ATP-binding</keyword>
<comment type="caution">
    <text evidence="21">The sequence shown here is derived from an EMBL/GenBank/DDBJ whole genome shotgun (WGS) entry which is preliminary data.</text>
</comment>
<dbReference type="STRING" id="454136.NIES2119_20510"/>
<gene>
    <name evidence="21" type="ORF">NIES2119_20510</name>
</gene>
<organism evidence="21 22">
    <name type="scientific">[Phormidium ambiguum] IAM M-71</name>
    <dbReference type="NCBI Taxonomy" id="454136"/>
    <lineage>
        <taxon>Bacteria</taxon>
        <taxon>Bacillati</taxon>
        <taxon>Cyanobacteriota</taxon>
        <taxon>Cyanophyceae</taxon>
        <taxon>Oscillatoriophycideae</taxon>
        <taxon>Aerosakkonematales</taxon>
        <taxon>Aerosakkonemataceae</taxon>
        <taxon>Floridanema</taxon>
    </lineage>
</organism>
<evidence type="ECO:0000313" key="21">
    <source>
        <dbReference type="EMBL" id="OKH35404.1"/>
    </source>
</evidence>
<evidence type="ECO:0000256" key="13">
    <source>
        <dbReference type="ARBA" id="ARBA00023136"/>
    </source>
</evidence>
<evidence type="ECO:0000256" key="4">
    <source>
        <dbReference type="ARBA" id="ARBA00012201"/>
    </source>
</evidence>
<dbReference type="FunFam" id="3.30.70.1230:FF:000033">
    <property type="entry name" value="Adenylate cyclase"/>
    <property type="match status" value="1"/>
</dbReference>
<dbReference type="SMART" id="SM00044">
    <property type="entry name" value="CYCc"/>
    <property type="match status" value="1"/>
</dbReference>
<keyword evidence="14 18" id="KW-0456">Lyase</keyword>
<dbReference type="Gene3D" id="3.30.450.20">
    <property type="entry name" value="PAS domain"/>
    <property type="match status" value="2"/>
</dbReference>
<comment type="similarity">
    <text evidence="18">Belongs to the adenylyl cyclase class-4/guanylyl cyclase family.</text>
</comment>
<comment type="catalytic activity">
    <reaction evidence="1">
        <text>ATP = 3',5'-cyclic AMP + diphosphate</text>
        <dbReference type="Rhea" id="RHEA:15389"/>
        <dbReference type="ChEBI" id="CHEBI:30616"/>
        <dbReference type="ChEBI" id="CHEBI:33019"/>
        <dbReference type="ChEBI" id="CHEBI:58165"/>
        <dbReference type="EC" id="4.6.1.1"/>
    </reaction>
</comment>
<evidence type="ECO:0000256" key="2">
    <source>
        <dbReference type="ARBA" id="ARBA00001946"/>
    </source>
</evidence>
<dbReference type="GO" id="GO:0006171">
    <property type="term" value="P:cAMP biosynthetic process"/>
    <property type="evidence" value="ECO:0007669"/>
    <property type="project" value="UniProtKB-KW"/>
</dbReference>
<dbReference type="PROSITE" id="PS50112">
    <property type="entry name" value="PAS"/>
    <property type="match status" value="1"/>
</dbReference>
<dbReference type="GO" id="GO:0005524">
    <property type="term" value="F:ATP binding"/>
    <property type="evidence" value="ECO:0007669"/>
    <property type="project" value="UniProtKB-KW"/>
</dbReference>
<sequence length="661" mass="75596">MKLTKIYEILQQKSILNSIDYLVINEDFKIIEISEGIIKFTEILPELILNKDVHEVFPELIGIEDILEEILQGDRQYFDFKGIARLTDCNSTAYIDIYIVKDDEINSNQLLIILEDVTEKMVLEQTLIQRNNELELLFSKLSNSNQYIDKIIGSMADALLVTNKSGKIKTVNKAAEILFEYNENDLIDRHISIIINNHESQFQSIYEERLSIGESLSDIELICQTKSQKEIIVAFSCSTIPTEIPGIQDYLYLGRDITEKLLIERQRKLVEKRLFAQYFISRILSSVDTLKEALPKILPAICETLNWDIGEFWISKITSDNPQMQCLEIWVKPQLNIPEFEELTKKTAFNLGESLPGKVWESGVPIWSNDLVNDVNVARSQIAISAGISTAFAFPVNHENEILGVMAFFSCQHQEFDDHLLQTMLTIGNQIGQFIQKEKAELALRYEQEQTERLLLNILPHKIAQKLKHHPSTIADYFKEVTVMFGDIVGFTQLSATVSPTELVEILNAIFSEFDRLVEKHNLEKIKTIGDAYMVVAGLPKPRKDHAIAIAEMALDMQKTIDQYNLETNSSLSMRIGINSGDVVAGVIGRKKFIYDLWGDTVNIASRMESHGLPGKIQITEATYKYLRDRYLFEKRGYVEIKGKGEMLTYFLTGRIENVRQ</sequence>
<reference evidence="21 22" key="1">
    <citation type="submission" date="2016-11" db="EMBL/GenBank/DDBJ databases">
        <title>Draft Genome Sequences of Nine Cyanobacterial Strains from Diverse Habitats.</title>
        <authorList>
            <person name="Zhu T."/>
            <person name="Hou S."/>
            <person name="Lu X."/>
            <person name="Hess W.R."/>
        </authorList>
    </citation>
    <scope>NUCLEOTIDE SEQUENCE [LARGE SCALE GENOMIC DNA]</scope>
    <source>
        <strain evidence="21 22">IAM M-71</strain>
    </source>
</reference>
<evidence type="ECO:0000256" key="16">
    <source>
        <dbReference type="ARBA" id="ARBA00032637"/>
    </source>
</evidence>
<dbReference type="Pfam" id="PF13185">
    <property type="entry name" value="GAF_2"/>
    <property type="match status" value="1"/>
</dbReference>
<evidence type="ECO:0000259" key="19">
    <source>
        <dbReference type="PROSITE" id="PS50112"/>
    </source>
</evidence>
<dbReference type="EC" id="4.6.1.1" evidence="4"/>
<dbReference type="CDD" id="cd00130">
    <property type="entry name" value="PAS"/>
    <property type="match status" value="1"/>
</dbReference>
<evidence type="ECO:0000256" key="1">
    <source>
        <dbReference type="ARBA" id="ARBA00001593"/>
    </source>
</evidence>
<evidence type="ECO:0000313" key="22">
    <source>
        <dbReference type="Proteomes" id="UP000185860"/>
    </source>
</evidence>
<dbReference type="InterPro" id="IPR018297">
    <property type="entry name" value="A/G_cyclase_CS"/>
</dbReference>
<comment type="cofactor">
    <cofactor evidence="2">
        <name>Mg(2+)</name>
        <dbReference type="ChEBI" id="CHEBI:18420"/>
    </cofactor>
</comment>
<dbReference type="InterPro" id="IPR035965">
    <property type="entry name" value="PAS-like_dom_sf"/>
</dbReference>
<evidence type="ECO:0000256" key="9">
    <source>
        <dbReference type="ARBA" id="ARBA00022840"/>
    </source>
</evidence>
<dbReference type="Proteomes" id="UP000185860">
    <property type="component" value="Unassembled WGS sequence"/>
</dbReference>
<dbReference type="Pfam" id="PF13426">
    <property type="entry name" value="PAS_9"/>
    <property type="match status" value="2"/>
</dbReference>
<dbReference type="GO" id="GO:0035556">
    <property type="term" value="P:intracellular signal transduction"/>
    <property type="evidence" value="ECO:0007669"/>
    <property type="project" value="InterPro"/>
</dbReference>
<dbReference type="Gene3D" id="3.30.450.40">
    <property type="match status" value="1"/>
</dbReference>
<dbReference type="AlphaFoldDB" id="A0A1U7IEP1"/>
<dbReference type="CDD" id="cd07302">
    <property type="entry name" value="CHD"/>
    <property type="match status" value="1"/>
</dbReference>
<evidence type="ECO:0000256" key="8">
    <source>
        <dbReference type="ARBA" id="ARBA00022741"/>
    </source>
</evidence>
<evidence type="ECO:0000256" key="5">
    <source>
        <dbReference type="ARBA" id="ARBA00021420"/>
    </source>
</evidence>
<dbReference type="OrthoDB" id="456159at2"/>
<dbReference type="PANTHER" id="PTHR45627">
    <property type="entry name" value="ADENYLATE CYCLASE TYPE 1"/>
    <property type="match status" value="1"/>
</dbReference>
<feature type="domain" description="Guanylate cyclase" evidence="20">
    <location>
        <begin position="482"/>
        <end position="609"/>
    </location>
</feature>
<accession>A0A1U7IEP1</accession>
<dbReference type="InterPro" id="IPR029787">
    <property type="entry name" value="Nucleotide_cyclase"/>
</dbReference>
<dbReference type="Pfam" id="PF00211">
    <property type="entry name" value="Guanylate_cyc"/>
    <property type="match status" value="1"/>
</dbReference>
<dbReference type="SUPFAM" id="SSF55073">
    <property type="entry name" value="Nucleotide cyclase"/>
    <property type="match status" value="1"/>
</dbReference>
<dbReference type="PROSITE" id="PS50125">
    <property type="entry name" value="GUANYLATE_CYCLASE_2"/>
    <property type="match status" value="1"/>
</dbReference>
<comment type="subcellular location">
    <subcellularLocation>
        <location evidence="3">Membrane</location>
        <topology evidence="3">Multi-pass membrane protein</topology>
    </subcellularLocation>
</comment>
<dbReference type="InterPro" id="IPR029016">
    <property type="entry name" value="GAF-like_dom_sf"/>
</dbReference>
<keyword evidence="13" id="KW-0472">Membrane</keyword>
<dbReference type="EMBL" id="MRCE01000022">
    <property type="protein sequence ID" value="OKH35404.1"/>
    <property type="molecule type" value="Genomic_DNA"/>
</dbReference>
<dbReference type="InterPro" id="IPR000014">
    <property type="entry name" value="PAS"/>
</dbReference>
<evidence type="ECO:0000256" key="14">
    <source>
        <dbReference type="ARBA" id="ARBA00023239"/>
    </source>
</evidence>
<dbReference type="GO" id="GO:0007189">
    <property type="term" value="P:adenylate cyclase-activating G protein-coupled receptor signaling pathway"/>
    <property type="evidence" value="ECO:0007669"/>
    <property type="project" value="TreeGrafter"/>
</dbReference>
<dbReference type="NCBIfam" id="TIGR00229">
    <property type="entry name" value="sensory_box"/>
    <property type="match status" value="1"/>
</dbReference>
<dbReference type="GO" id="GO:0004016">
    <property type="term" value="F:adenylate cyclase activity"/>
    <property type="evidence" value="ECO:0007669"/>
    <property type="project" value="UniProtKB-EC"/>
</dbReference>
<evidence type="ECO:0000256" key="7">
    <source>
        <dbReference type="ARBA" id="ARBA00022723"/>
    </source>
</evidence>
<dbReference type="GO" id="GO:0046872">
    <property type="term" value="F:metal ion binding"/>
    <property type="evidence" value="ECO:0007669"/>
    <property type="project" value="UniProtKB-KW"/>
</dbReference>
<dbReference type="SUPFAM" id="SSF55785">
    <property type="entry name" value="PYP-like sensor domain (PAS domain)"/>
    <property type="match status" value="1"/>
</dbReference>
<feature type="domain" description="PAS" evidence="19">
    <location>
        <begin position="144"/>
        <end position="213"/>
    </location>
</feature>
<evidence type="ECO:0000256" key="11">
    <source>
        <dbReference type="ARBA" id="ARBA00022989"/>
    </source>
</evidence>
<evidence type="ECO:0000256" key="6">
    <source>
        <dbReference type="ARBA" id="ARBA00022692"/>
    </source>
</evidence>
<comment type="subunit">
    <text evidence="17">Homodimer. Can also exist as monomer.</text>
</comment>
<proteinExistence type="inferred from homology"/>
<protein>
    <recommendedName>
        <fullName evidence="5">Adenylate cyclase</fullName>
        <ecNumber evidence="4">4.6.1.1</ecNumber>
    </recommendedName>
    <alternativeName>
        <fullName evidence="15">ATP pyrophosphate-lyase</fullName>
    </alternativeName>
    <alternativeName>
        <fullName evidence="16">Adenylyl cyclase</fullName>
    </alternativeName>
</protein>
<keyword evidence="6" id="KW-0812">Transmembrane</keyword>
<evidence type="ECO:0000256" key="12">
    <source>
        <dbReference type="ARBA" id="ARBA00022998"/>
    </source>
</evidence>